<evidence type="ECO:0000313" key="2">
    <source>
        <dbReference type="EnsemblMetazoa" id="AEPI005676-PA"/>
    </source>
</evidence>
<name>A0A182PFG9_9DIPT</name>
<proteinExistence type="predicted"/>
<dbReference type="AlphaFoldDB" id="A0A182PFG9"/>
<keyword evidence="3" id="KW-1185">Reference proteome</keyword>
<evidence type="ECO:0000256" key="1">
    <source>
        <dbReference type="SAM" id="MobiDB-lite"/>
    </source>
</evidence>
<accession>A0A182PFG9</accession>
<sequence length="143" mass="16096">MEIKHIGTGTSALAKLLDGLRWLSSEMYFGEWAGKSGPDFPFHTLAQRVRSLVAEFQRCAALGLLTVPERTEGWRQVVRFLVLLRTVGLTEVSQPNAEEQRGDPAAYGKHLREDDKQQSIEVTSHMRTNHKSKPTPRAGVEFH</sequence>
<dbReference type="EnsemblMetazoa" id="AEPI005676-RA">
    <property type="protein sequence ID" value="AEPI005676-PA"/>
    <property type="gene ID" value="AEPI005676"/>
</dbReference>
<reference evidence="3" key="1">
    <citation type="submission" date="2013-03" db="EMBL/GenBank/DDBJ databases">
        <title>The Genome Sequence of Anopheles epiroticus epiroticus2.</title>
        <authorList>
            <consortium name="The Broad Institute Genomics Platform"/>
            <person name="Neafsey D.E."/>
            <person name="Howell P."/>
            <person name="Walker B."/>
            <person name="Young S.K."/>
            <person name="Zeng Q."/>
            <person name="Gargeya S."/>
            <person name="Fitzgerald M."/>
            <person name="Haas B."/>
            <person name="Abouelleil A."/>
            <person name="Allen A.W."/>
            <person name="Alvarado L."/>
            <person name="Arachchi H.M."/>
            <person name="Berlin A.M."/>
            <person name="Chapman S.B."/>
            <person name="Gainer-Dewar J."/>
            <person name="Goldberg J."/>
            <person name="Griggs A."/>
            <person name="Gujja S."/>
            <person name="Hansen M."/>
            <person name="Howarth C."/>
            <person name="Imamovic A."/>
            <person name="Ireland A."/>
            <person name="Larimer J."/>
            <person name="McCowan C."/>
            <person name="Murphy C."/>
            <person name="Pearson M."/>
            <person name="Poon T.W."/>
            <person name="Priest M."/>
            <person name="Roberts A."/>
            <person name="Saif S."/>
            <person name="Shea T."/>
            <person name="Sisk P."/>
            <person name="Sykes S."/>
            <person name="Wortman J."/>
            <person name="Nusbaum C."/>
            <person name="Birren B."/>
        </authorList>
    </citation>
    <scope>NUCLEOTIDE SEQUENCE [LARGE SCALE GENOMIC DNA]</scope>
    <source>
        <strain evidence="3">Epiroticus2</strain>
    </source>
</reference>
<reference evidence="2" key="2">
    <citation type="submission" date="2020-05" db="UniProtKB">
        <authorList>
            <consortium name="EnsemblMetazoa"/>
        </authorList>
    </citation>
    <scope>IDENTIFICATION</scope>
    <source>
        <strain evidence="2">Epiroticus2</strain>
    </source>
</reference>
<feature type="region of interest" description="Disordered" evidence="1">
    <location>
        <begin position="93"/>
        <end position="143"/>
    </location>
</feature>
<protein>
    <submittedName>
        <fullName evidence="2">Uncharacterized protein</fullName>
    </submittedName>
</protein>
<evidence type="ECO:0000313" key="3">
    <source>
        <dbReference type="Proteomes" id="UP000075885"/>
    </source>
</evidence>
<dbReference type="VEuPathDB" id="VectorBase:AEPI005676"/>
<dbReference type="Proteomes" id="UP000075885">
    <property type="component" value="Unassembled WGS sequence"/>
</dbReference>
<organism evidence="2 3">
    <name type="scientific">Anopheles epiroticus</name>
    <dbReference type="NCBI Taxonomy" id="199890"/>
    <lineage>
        <taxon>Eukaryota</taxon>
        <taxon>Metazoa</taxon>
        <taxon>Ecdysozoa</taxon>
        <taxon>Arthropoda</taxon>
        <taxon>Hexapoda</taxon>
        <taxon>Insecta</taxon>
        <taxon>Pterygota</taxon>
        <taxon>Neoptera</taxon>
        <taxon>Endopterygota</taxon>
        <taxon>Diptera</taxon>
        <taxon>Nematocera</taxon>
        <taxon>Culicoidea</taxon>
        <taxon>Culicidae</taxon>
        <taxon>Anophelinae</taxon>
        <taxon>Anopheles</taxon>
    </lineage>
</organism>